<dbReference type="PANTHER" id="PTHR43099">
    <property type="entry name" value="UPF0053 PROTEIN YRKA"/>
    <property type="match status" value="1"/>
</dbReference>
<reference evidence="12" key="1">
    <citation type="journal article" date="2014" name="Int. J. Syst. Evol. Microbiol.">
        <title>Complete genome sequence of Corynebacterium casei LMG S-19264T (=DSM 44701T), isolated from a smear-ripened cheese.</title>
        <authorList>
            <consortium name="US DOE Joint Genome Institute (JGI-PGF)"/>
            <person name="Walter F."/>
            <person name="Albersmeier A."/>
            <person name="Kalinowski J."/>
            <person name="Ruckert C."/>
        </authorList>
    </citation>
    <scope>NUCLEOTIDE SEQUENCE</scope>
    <source>
        <strain evidence="12">CGMCC 1.15760</strain>
    </source>
</reference>
<dbReference type="InterPro" id="IPR000644">
    <property type="entry name" value="CBS_dom"/>
</dbReference>
<keyword evidence="2" id="KW-1003">Cell membrane</keyword>
<accession>A0A917G0K5</accession>
<dbReference type="PROSITE" id="PS51846">
    <property type="entry name" value="CNNM"/>
    <property type="match status" value="1"/>
</dbReference>
<evidence type="ECO:0000256" key="1">
    <source>
        <dbReference type="ARBA" id="ARBA00004651"/>
    </source>
</evidence>
<dbReference type="Pfam" id="PF01595">
    <property type="entry name" value="CNNM"/>
    <property type="match status" value="1"/>
</dbReference>
<reference evidence="12" key="2">
    <citation type="submission" date="2020-09" db="EMBL/GenBank/DDBJ databases">
        <authorList>
            <person name="Sun Q."/>
            <person name="Zhou Y."/>
        </authorList>
    </citation>
    <scope>NUCLEOTIDE SEQUENCE</scope>
    <source>
        <strain evidence="12">CGMCC 1.15760</strain>
    </source>
</reference>
<evidence type="ECO:0000256" key="6">
    <source>
        <dbReference type="ARBA" id="ARBA00023136"/>
    </source>
</evidence>
<keyword evidence="5 8" id="KW-1133">Transmembrane helix</keyword>
<dbReference type="InterPro" id="IPR044751">
    <property type="entry name" value="Ion_transp-like_CBS"/>
</dbReference>
<comment type="subcellular location">
    <subcellularLocation>
        <location evidence="1">Cell membrane</location>
        <topology evidence="1">Multi-pass membrane protein</topology>
    </subcellularLocation>
</comment>
<proteinExistence type="predicted"/>
<comment type="caution">
    <text evidence="12">The sequence shown here is derived from an EMBL/GenBank/DDBJ whole genome shotgun (WGS) entry which is preliminary data.</text>
</comment>
<dbReference type="Proteomes" id="UP000616608">
    <property type="component" value="Unassembled WGS sequence"/>
</dbReference>
<keyword evidence="6 8" id="KW-0472">Membrane</keyword>
<dbReference type="EMBL" id="BMJT01000002">
    <property type="protein sequence ID" value="GGG16014.1"/>
    <property type="molecule type" value="Genomic_DNA"/>
</dbReference>
<feature type="transmembrane region" description="Helical" evidence="9">
    <location>
        <begin position="134"/>
        <end position="156"/>
    </location>
</feature>
<evidence type="ECO:0000256" key="5">
    <source>
        <dbReference type="ARBA" id="ARBA00022989"/>
    </source>
</evidence>
<name>A0A917G0K5_9BACI</name>
<organism evidence="12 13">
    <name type="scientific">Lysinibacillus alkalisoli</name>
    <dbReference type="NCBI Taxonomy" id="1911548"/>
    <lineage>
        <taxon>Bacteria</taxon>
        <taxon>Bacillati</taxon>
        <taxon>Bacillota</taxon>
        <taxon>Bacilli</taxon>
        <taxon>Bacillales</taxon>
        <taxon>Bacillaceae</taxon>
        <taxon>Lysinibacillus</taxon>
    </lineage>
</organism>
<dbReference type="PANTHER" id="PTHR43099:SF2">
    <property type="entry name" value="UPF0053 PROTEIN YRKA"/>
    <property type="match status" value="1"/>
</dbReference>
<feature type="transmembrane region" description="Helical" evidence="9">
    <location>
        <begin position="96"/>
        <end position="122"/>
    </location>
</feature>
<feature type="domain" description="CBS" evidence="10">
    <location>
        <begin position="285"/>
        <end position="341"/>
    </location>
</feature>
<evidence type="ECO:0000259" key="10">
    <source>
        <dbReference type="PROSITE" id="PS51371"/>
    </source>
</evidence>
<evidence type="ECO:0000313" key="12">
    <source>
        <dbReference type="EMBL" id="GGG16014.1"/>
    </source>
</evidence>
<evidence type="ECO:0000313" key="13">
    <source>
        <dbReference type="Proteomes" id="UP000616608"/>
    </source>
</evidence>
<gene>
    <name evidence="12" type="ORF">GCM10007425_07920</name>
</gene>
<keyword evidence="4" id="KW-0677">Repeat</keyword>
<dbReference type="GO" id="GO:0005886">
    <property type="term" value="C:plasma membrane"/>
    <property type="evidence" value="ECO:0007669"/>
    <property type="project" value="UniProtKB-SubCell"/>
</dbReference>
<evidence type="ECO:0000256" key="3">
    <source>
        <dbReference type="ARBA" id="ARBA00022692"/>
    </source>
</evidence>
<protein>
    <recommendedName>
        <fullName evidence="14">HlyC/CorC family transporter</fullName>
    </recommendedName>
</protein>
<feature type="transmembrane region" description="Helical" evidence="9">
    <location>
        <begin position="6"/>
        <end position="27"/>
    </location>
</feature>
<evidence type="ECO:0000256" key="9">
    <source>
        <dbReference type="SAM" id="Phobius"/>
    </source>
</evidence>
<dbReference type="AlphaFoldDB" id="A0A917G0K5"/>
<evidence type="ECO:0000256" key="4">
    <source>
        <dbReference type="ARBA" id="ARBA00022737"/>
    </source>
</evidence>
<evidence type="ECO:0000256" key="7">
    <source>
        <dbReference type="PROSITE-ProRule" id="PRU00703"/>
    </source>
</evidence>
<evidence type="ECO:0000256" key="8">
    <source>
        <dbReference type="PROSITE-ProRule" id="PRU01193"/>
    </source>
</evidence>
<dbReference type="InterPro" id="IPR002550">
    <property type="entry name" value="CNNM"/>
</dbReference>
<dbReference type="SUPFAM" id="SSF54631">
    <property type="entry name" value="CBS-domain pair"/>
    <property type="match status" value="1"/>
</dbReference>
<dbReference type="RefSeq" id="WP_188613718.1">
    <property type="nucleotide sequence ID" value="NZ_BMJT01000002.1"/>
</dbReference>
<feature type="domain" description="CNNM transmembrane" evidence="11">
    <location>
        <begin position="1"/>
        <end position="200"/>
    </location>
</feature>
<dbReference type="PROSITE" id="PS51371">
    <property type="entry name" value="CBS"/>
    <property type="match status" value="1"/>
</dbReference>
<dbReference type="Pfam" id="PF00571">
    <property type="entry name" value="CBS"/>
    <property type="match status" value="1"/>
</dbReference>
<dbReference type="CDD" id="cd04590">
    <property type="entry name" value="CBS_pair_CorC_HlyC_assoc"/>
    <property type="match status" value="1"/>
</dbReference>
<dbReference type="InterPro" id="IPR046342">
    <property type="entry name" value="CBS_dom_sf"/>
</dbReference>
<sequence length="342" mass="38003">MLVINILLIILFIALTAFFVGAEFAILKVRPSQIDVLASQGKRSAVIAKKVLAQLDYHLSACQLGITVTALVLGALGEPTVAKLLAPLFEWLQLNATLTFILSYAISLFVITVLHVIIGELMPKTIAIQYAERMTLVLAPSLYLFGKITAPFIMILNGSARLLLKLLGIKSTDEDVAYSEEELKRVVMDSYRGGEINATELAYVTRAFDFDKHQIKEIMIPLSQTKCLDAQQSLQQHLQCIKQYEHIRYPIVNSTVDKEAIIGFVNTKEMLTTIASDSKATLTDFIKPMPSFDENAIVSDVFFKMQNGHHQIALIMSHTNTTVGIVTMEDLLNQMIMPKEVA</sequence>
<evidence type="ECO:0000256" key="2">
    <source>
        <dbReference type="ARBA" id="ARBA00022475"/>
    </source>
</evidence>
<evidence type="ECO:0008006" key="14">
    <source>
        <dbReference type="Google" id="ProtNLM"/>
    </source>
</evidence>
<dbReference type="Gene3D" id="3.10.580.10">
    <property type="entry name" value="CBS-domain"/>
    <property type="match status" value="1"/>
</dbReference>
<keyword evidence="13" id="KW-1185">Reference proteome</keyword>
<dbReference type="InterPro" id="IPR051676">
    <property type="entry name" value="UPF0053_domain"/>
</dbReference>
<feature type="transmembrane region" description="Helical" evidence="9">
    <location>
        <begin position="57"/>
        <end position="76"/>
    </location>
</feature>
<keyword evidence="7" id="KW-0129">CBS domain</keyword>
<keyword evidence="3 8" id="KW-0812">Transmembrane</keyword>
<evidence type="ECO:0000259" key="11">
    <source>
        <dbReference type="PROSITE" id="PS51846"/>
    </source>
</evidence>